<gene>
    <name evidence="1" type="ORF">PH7735_01781</name>
</gene>
<name>A0A0P1I794_9RHOB</name>
<dbReference type="Proteomes" id="UP000051870">
    <property type="component" value="Unassembled WGS sequence"/>
</dbReference>
<organism evidence="1 2">
    <name type="scientific">Shimia thalassica</name>
    <dbReference type="NCBI Taxonomy" id="1715693"/>
    <lineage>
        <taxon>Bacteria</taxon>
        <taxon>Pseudomonadati</taxon>
        <taxon>Pseudomonadota</taxon>
        <taxon>Alphaproteobacteria</taxon>
        <taxon>Rhodobacterales</taxon>
        <taxon>Roseobacteraceae</taxon>
    </lineage>
</organism>
<accession>A0A0P1I794</accession>
<proteinExistence type="predicted"/>
<evidence type="ECO:0000313" key="2">
    <source>
        <dbReference type="Proteomes" id="UP000051870"/>
    </source>
</evidence>
<reference evidence="2" key="1">
    <citation type="submission" date="2015-09" db="EMBL/GenBank/DDBJ databases">
        <authorList>
            <person name="Rodrigo-Torres Lidia"/>
            <person name="Arahal R.David."/>
        </authorList>
    </citation>
    <scope>NUCLEOTIDE SEQUENCE [LARGE SCALE GENOMIC DNA]</scope>
    <source>
        <strain evidence="2">CECT 7735</strain>
    </source>
</reference>
<evidence type="ECO:0000313" key="1">
    <source>
        <dbReference type="EMBL" id="CUJ94737.1"/>
    </source>
</evidence>
<dbReference type="GeneID" id="83883109"/>
<keyword evidence="2" id="KW-1185">Reference proteome</keyword>
<dbReference type="RefSeq" id="WP_158503204.1">
    <property type="nucleotide sequence ID" value="NZ_CYTW01000001.1"/>
</dbReference>
<protein>
    <submittedName>
        <fullName evidence="1">Uncharacterized protein</fullName>
    </submittedName>
</protein>
<dbReference type="AlphaFoldDB" id="A0A0P1I794"/>
<dbReference type="STRING" id="1715693.PH7735_01781"/>
<dbReference type="EMBL" id="CYTW01000001">
    <property type="protein sequence ID" value="CUJ94737.1"/>
    <property type="molecule type" value="Genomic_DNA"/>
</dbReference>
<sequence length="50" mass="5449">MRSQADAQRVLANSAKIEGNREDLLKRAAECRKAGLLVAARELEKAAIRG</sequence>